<comment type="caution">
    <text evidence="2">The sequence shown here is derived from an EMBL/GenBank/DDBJ whole genome shotgun (WGS) entry which is preliminary data.</text>
</comment>
<gene>
    <name evidence="2" type="ORF">AACH10_03205</name>
</gene>
<keyword evidence="3" id="KW-1185">Reference proteome</keyword>
<dbReference type="EMBL" id="JBBUTH010000001">
    <property type="protein sequence ID" value="MEK8049238.1"/>
    <property type="molecule type" value="Genomic_DNA"/>
</dbReference>
<evidence type="ECO:0000313" key="3">
    <source>
        <dbReference type="Proteomes" id="UP001365405"/>
    </source>
</evidence>
<sequence>MSRLHRITAPGHAAPGVGFEQPFEMLTACHERVARTLALLGRLLAHWHQNGADEASRSAAADVWRYFEIAAPQHHLDEERHLVPRLQASADPALQAAAARLLADHALFRDLWSRLGPALQALRDGAEPAPGWVDDARAFIDRHQGPDGHLALEDGLVFPAARQAMPEADWPAMGAEMAARRRPPG</sequence>
<name>A0ABU9CBK0_9BURK</name>
<dbReference type="InterPro" id="IPR012312">
    <property type="entry name" value="Hemerythrin-like"/>
</dbReference>
<feature type="domain" description="Hemerythrin-like" evidence="1">
    <location>
        <begin position="22"/>
        <end position="161"/>
    </location>
</feature>
<evidence type="ECO:0000313" key="2">
    <source>
        <dbReference type="EMBL" id="MEK8049238.1"/>
    </source>
</evidence>
<protein>
    <submittedName>
        <fullName evidence="2">Hemerythrin domain-containing protein</fullName>
    </submittedName>
</protein>
<accession>A0ABU9CBK0</accession>
<dbReference type="Proteomes" id="UP001365405">
    <property type="component" value="Unassembled WGS sequence"/>
</dbReference>
<reference evidence="2 3" key="1">
    <citation type="submission" date="2024-04" db="EMBL/GenBank/DDBJ databases">
        <title>Novel species of the genus Ideonella isolated from streams.</title>
        <authorList>
            <person name="Lu H."/>
        </authorList>
    </citation>
    <scope>NUCLEOTIDE SEQUENCE [LARGE SCALE GENOMIC DNA]</scope>
    <source>
        <strain evidence="2 3">DXS22W</strain>
    </source>
</reference>
<dbReference type="RefSeq" id="WP_341408909.1">
    <property type="nucleotide sequence ID" value="NZ_JBBUTH010000001.1"/>
</dbReference>
<organism evidence="2 3">
    <name type="scientific">Pseudaquabacterium inlustre</name>
    <dbReference type="NCBI Taxonomy" id="2984192"/>
    <lineage>
        <taxon>Bacteria</taxon>
        <taxon>Pseudomonadati</taxon>
        <taxon>Pseudomonadota</taxon>
        <taxon>Betaproteobacteria</taxon>
        <taxon>Burkholderiales</taxon>
        <taxon>Sphaerotilaceae</taxon>
        <taxon>Pseudaquabacterium</taxon>
    </lineage>
</organism>
<dbReference type="Pfam" id="PF01814">
    <property type="entry name" value="Hemerythrin"/>
    <property type="match status" value="1"/>
</dbReference>
<evidence type="ECO:0000259" key="1">
    <source>
        <dbReference type="Pfam" id="PF01814"/>
    </source>
</evidence>
<dbReference type="Gene3D" id="1.20.120.520">
    <property type="entry name" value="nmb1532 protein domain like"/>
    <property type="match status" value="1"/>
</dbReference>
<proteinExistence type="predicted"/>